<dbReference type="GO" id="GO:0008234">
    <property type="term" value="F:cysteine-type peptidase activity"/>
    <property type="evidence" value="ECO:0007669"/>
    <property type="project" value="UniProtKB-KW"/>
</dbReference>
<feature type="compositionally biased region" description="Basic residues" evidence="5">
    <location>
        <begin position="7"/>
        <end position="17"/>
    </location>
</feature>
<evidence type="ECO:0000256" key="2">
    <source>
        <dbReference type="ARBA" id="ARBA00022670"/>
    </source>
</evidence>
<feature type="compositionally biased region" description="Basic and acidic residues" evidence="5">
    <location>
        <begin position="110"/>
        <end position="137"/>
    </location>
</feature>
<dbReference type="Proteomes" id="UP000230407">
    <property type="component" value="Unassembled WGS sequence"/>
</dbReference>
<evidence type="ECO:0000256" key="4">
    <source>
        <dbReference type="ARBA" id="ARBA00022807"/>
    </source>
</evidence>
<keyword evidence="2" id="KW-0645">Protease</keyword>
<feature type="region of interest" description="Disordered" evidence="5">
    <location>
        <begin position="1"/>
        <end position="26"/>
    </location>
</feature>
<feature type="region of interest" description="Disordered" evidence="5">
    <location>
        <begin position="110"/>
        <end position="170"/>
    </location>
</feature>
<dbReference type="PROSITE" id="PS51935">
    <property type="entry name" value="NLPC_P60"/>
    <property type="match status" value="1"/>
</dbReference>
<accession>A0A2M8LUA9</accession>
<evidence type="ECO:0000259" key="6">
    <source>
        <dbReference type="PROSITE" id="PS51935"/>
    </source>
</evidence>
<dbReference type="InterPro" id="IPR051202">
    <property type="entry name" value="Peptidase_C40"/>
</dbReference>
<keyword evidence="4" id="KW-0788">Thiol protease</keyword>
<dbReference type="AlphaFoldDB" id="A0A2M8LUA9"/>
<comment type="similarity">
    <text evidence="1">Belongs to the peptidase C40 family.</text>
</comment>
<evidence type="ECO:0000313" key="8">
    <source>
        <dbReference type="Proteomes" id="UP000230407"/>
    </source>
</evidence>
<sequence>MSQTAHKPSHRKPRRSTGHPLLRPGVAGGVLSTIAVTAAAAPSSAEEKDRTTGTIEMHTLTADLTAGAQQAGDATQAVAVRYEAEAARVLAAETAMKKAEARAEAEAERKKAAAKAARERAEREAEARARAARDAERTALATQGTQSTQSTQTAENTDSSGSTATRSRAGSGNTATLISFLKGQVGKSYVLGATGPSAYDCSGLTQAAFRQLGISLPRTSQSQSTAGTQVSLGNLQPGDILYWGGAGSAYHVGVYIGDGRFIGAQNSSTGIVERDLSYDPPSGAVRVL</sequence>
<evidence type="ECO:0000256" key="1">
    <source>
        <dbReference type="ARBA" id="ARBA00007074"/>
    </source>
</evidence>
<evidence type="ECO:0000256" key="5">
    <source>
        <dbReference type="SAM" id="MobiDB-lite"/>
    </source>
</evidence>
<dbReference type="EMBL" id="PGGW01000064">
    <property type="protein sequence ID" value="PJE95543.1"/>
    <property type="molecule type" value="Genomic_DNA"/>
</dbReference>
<proteinExistence type="inferred from homology"/>
<dbReference type="Gene3D" id="3.90.1720.10">
    <property type="entry name" value="endopeptidase domain like (from Nostoc punctiforme)"/>
    <property type="match status" value="1"/>
</dbReference>
<keyword evidence="3 7" id="KW-0378">Hydrolase</keyword>
<evidence type="ECO:0000256" key="3">
    <source>
        <dbReference type="ARBA" id="ARBA00022801"/>
    </source>
</evidence>
<feature type="compositionally biased region" description="Polar residues" evidence="5">
    <location>
        <begin position="155"/>
        <end position="170"/>
    </location>
</feature>
<dbReference type="PANTHER" id="PTHR47053:SF1">
    <property type="entry name" value="MUREIN DD-ENDOPEPTIDASE MEPH-RELATED"/>
    <property type="match status" value="1"/>
</dbReference>
<gene>
    <name evidence="7" type="ORF">CUT44_22505</name>
</gene>
<dbReference type="PANTHER" id="PTHR47053">
    <property type="entry name" value="MUREIN DD-ENDOPEPTIDASE MEPH-RELATED"/>
    <property type="match status" value="1"/>
</dbReference>
<dbReference type="InterPro" id="IPR038765">
    <property type="entry name" value="Papain-like_cys_pep_sf"/>
</dbReference>
<feature type="domain" description="NlpC/P60" evidence="6">
    <location>
        <begin position="171"/>
        <end position="288"/>
    </location>
</feature>
<reference evidence="7 8" key="1">
    <citation type="submission" date="2017-11" db="EMBL/GenBank/DDBJ databases">
        <title>Streptomyces carmine sp. nov., a novel actinomycete isolated from Sophora alopecuroides in Xinjiang, China.</title>
        <authorList>
            <person name="Wang Y."/>
            <person name="Luo X."/>
            <person name="Wan C."/>
            <person name="Zhang L."/>
        </authorList>
    </citation>
    <scope>NUCLEOTIDE SEQUENCE [LARGE SCALE GENOMIC DNA]</scope>
    <source>
        <strain evidence="7 8">TRM SA0054</strain>
    </source>
</reference>
<dbReference type="RefSeq" id="WP_100203751.1">
    <property type="nucleotide sequence ID" value="NZ_PGGW01000064.1"/>
</dbReference>
<feature type="compositionally biased region" description="Low complexity" evidence="5">
    <location>
        <begin position="138"/>
        <end position="154"/>
    </location>
</feature>
<dbReference type="GO" id="GO:0006508">
    <property type="term" value="P:proteolysis"/>
    <property type="evidence" value="ECO:0007669"/>
    <property type="project" value="UniProtKB-KW"/>
</dbReference>
<organism evidence="7 8">
    <name type="scientific">Streptomyces carminius</name>
    <dbReference type="NCBI Taxonomy" id="2665496"/>
    <lineage>
        <taxon>Bacteria</taxon>
        <taxon>Bacillati</taxon>
        <taxon>Actinomycetota</taxon>
        <taxon>Actinomycetes</taxon>
        <taxon>Kitasatosporales</taxon>
        <taxon>Streptomycetaceae</taxon>
        <taxon>Streptomyces</taxon>
    </lineage>
</organism>
<comment type="caution">
    <text evidence="7">The sequence shown here is derived from an EMBL/GenBank/DDBJ whole genome shotgun (WGS) entry which is preliminary data.</text>
</comment>
<evidence type="ECO:0000313" key="7">
    <source>
        <dbReference type="EMBL" id="PJE95543.1"/>
    </source>
</evidence>
<dbReference type="Pfam" id="PF00877">
    <property type="entry name" value="NLPC_P60"/>
    <property type="match status" value="1"/>
</dbReference>
<name>A0A2M8LUA9_9ACTN</name>
<dbReference type="SUPFAM" id="SSF54001">
    <property type="entry name" value="Cysteine proteinases"/>
    <property type="match status" value="1"/>
</dbReference>
<protein>
    <submittedName>
        <fullName evidence="7">Glycoside hydrolase</fullName>
    </submittedName>
</protein>
<keyword evidence="8" id="KW-1185">Reference proteome</keyword>
<dbReference type="InterPro" id="IPR000064">
    <property type="entry name" value="NLP_P60_dom"/>
</dbReference>